<sequence>MSSVPQGDVTGLMFRCLHHFFLSLEKVDNEANFASICRSDDDDRVSIRLAATSFGQRCYRQTFIKRDGTAPLKNQLTSLERRRQTFDDGRQMADGEPNDTTDGTRKQIVMPTLFFSKARASL</sequence>
<reference evidence="2 3" key="2">
    <citation type="submission" date="2018-11" db="EMBL/GenBank/DDBJ databases">
        <authorList>
            <consortium name="Pathogen Informatics"/>
        </authorList>
    </citation>
    <scope>NUCLEOTIDE SEQUENCE [LARGE SCALE GENOMIC DNA]</scope>
    <source>
        <strain evidence="2 3">Costa Rica</strain>
    </source>
</reference>
<dbReference type="Proteomes" id="UP000267027">
    <property type="component" value="Unassembled WGS sequence"/>
</dbReference>
<proteinExistence type="predicted"/>
<accession>A0A158PDI0</accession>
<evidence type="ECO:0000256" key="1">
    <source>
        <dbReference type="SAM" id="MobiDB-lite"/>
    </source>
</evidence>
<keyword evidence="3" id="KW-1185">Reference proteome</keyword>
<evidence type="ECO:0000313" key="3">
    <source>
        <dbReference type="Proteomes" id="UP000267027"/>
    </source>
</evidence>
<evidence type="ECO:0000313" key="2">
    <source>
        <dbReference type="EMBL" id="VDM52278.1"/>
    </source>
</evidence>
<organism evidence="4">
    <name type="scientific">Angiostrongylus costaricensis</name>
    <name type="common">Nematode worm</name>
    <dbReference type="NCBI Taxonomy" id="334426"/>
    <lineage>
        <taxon>Eukaryota</taxon>
        <taxon>Metazoa</taxon>
        <taxon>Ecdysozoa</taxon>
        <taxon>Nematoda</taxon>
        <taxon>Chromadorea</taxon>
        <taxon>Rhabditida</taxon>
        <taxon>Rhabditina</taxon>
        <taxon>Rhabditomorpha</taxon>
        <taxon>Strongyloidea</taxon>
        <taxon>Metastrongylidae</taxon>
        <taxon>Angiostrongylus</taxon>
    </lineage>
</organism>
<gene>
    <name evidence="2" type="ORF">ACOC_LOCUS693</name>
</gene>
<evidence type="ECO:0000313" key="4">
    <source>
        <dbReference type="WBParaSite" id="ACOC_0000069201-mRNA-1"/>
    </source>
</evidence>
<dbReference type="AlphaFoldDB" id="A0A158PDI0"/>
<name>A0A158PDI0_ANGCS</name>
<dbReference type="EMBL" id="UYYA01000079">
    <property type="protein sequence ID" value="VDM52278.1"/>
    <property type="molecule type" value="Genomic_DNA"/>
</dbReference>
<reference evidence="4" key="1">
    <citation type="submission" date="2016-04" db="UniProtKB">
        <authorList>
            <consortium name="WormBaseParasite"/>
        </authorList>
    </citation>
    <scope>IDENTIFICATION</scope>
</reference>
<feature type="compositionally biased region" description="Basic and acidic residues" evidence="1">
    <location>
        <begin position="83"/>
        <end position="93"/>
    </location>
</feature>
<dbReference type="WBParaSite" id="ACOC_0000069201-mRNA-1">
    <property type="protein sequence ID" value="ACOC_0000069201-mRNA-1"/>
    <property type="gene ID" value="ACOC_0000069201"/>
</dbReference>
<feature type="region of interest" description="Disordered" evidence="1">
    <location>
        <begin position="83"/>
        <end position="104"/>
    </location>
</feature>
<protein>
    <submittedName>
        <fullName evidence="2 4">Uncharacterized protein</fullName>
    </submittedName>
</protein>